<evidence type="ECO:0000259" key="10">
    <source>
        <dbReference type="Pfam" id="PF00251"/>
    </source>
</evidence>
<organism evidence="12 13">
    <name type="scientific">Caldibacillus debilis GB1</name>
    <dbReference type="NCBI Taxonomy" id="1339248"/>
    <lineage>
        <taxon>Bacteria</taxon>
        <taxon>Bacillati</taxon>
        <taxon>Bacillota</taxon>
        <taxon>Bacilli</taxon>
        <taxon>Bacillales</taxon>
        <taxon>Bacillaceae</taxon>
        <taxon>Caldibacillus</taxon>
    </lineage>
</organism>
<dbReference type="Gene3D" id="2.60.120.560">
    <property type="entry name" value="Exo-inulinase, domain 1"/>
    <property type="match status" value="1"/>
</dbReference>
<dbReference type="InterPro" id="IPR013189">
    <property type="entry name" value="Glyco_hydro_32_C"/>
</dbReference>
<evidence type="ECO:0000256" key="1">
    <source>
        <dbReference type="ARBA" id="ARBA00004914"/>
    </source>
</evidence>
<dbReference type="NCBIfam" id="TIGR01322">
    <property type="entry name" value="scrB_fam"/>
    <property type="match status" value="1"/>
</dbReference>
<dbReference type="InterPro" id="IPR018053">
    <property type="entry name" value="Glyco_hydro_32_AS"/>
</dbReference>
<comment type="caution">
    <text evidence="12">The sequence shown here is derived from an EMBL/GenBank/DDBJ whole genome shotgun (WGS) entry which is preliminary data.</text>
</comment>
<dbReference type="GO" id="GO:0005985">
    <property type="term" value="P:sucrose metabolic process"/>
    <property type="evidence" value="ECO:0007669"/>
    <property type="project" value="UniProtKB-UniPathway"/>
</dbReference>
<keyword evidence="5 8" id="KW-0378">Hydrolase</keyword>
<dbReference type="PANTHER" id="PTHR43101">
    <property type="entry name" value="BETA-FRUCTOSIDASE"/>
    <property type="match status" value="1"/>
</dbReference>
<dbReference type="EC" id="3.2.1.26" evidence="3 8"/>
<comment type="similarity">
    <text evidence="2 8">Belongs to the glycosyl hydrolase 32 family.</text>
</comment>
<evidence type="ECO:0000313" key="13">
    <source>
        <dbReference type="Proteomes" id="UP000286235"/>
    </source>
</evidence>
<reference evidence="12 13" key="1">
    <citation type="submission" date="2013-12" db="EMBL/GenBank/DDBJ databases">
        <title>Genome and proteome characterization of Caldibacillus debilis GB1 derived from a cellulolytic aero-tolerant co-culture.</title>
        <authorList>
            <person name="Wushke S.T."/>
            <person name="Zhang X."/>
            <person name="Fristensky B."/>
            <person name="Wilkins J.A."/>
            <person name="Levin D.B."/>
            <person name="Sparling R."/>
        </authorList>
    </citation>
    <scope>NUCLEOTIDE SEQUENCE [LARGE SCALE GENOMIC DNA]</scope>
    <source>
        <strain evidence="12 13">GB1</strain>
    </source>
</reference>
<protein>
    <recommendedName>
        <fullName evidence="4 8">Sucrose-6-phosphate hydrolase</fullName>
        <ecNumber evidence="3 8">3.2.1.26</ecNumber>
    </recommendedName>
    <alternativeName>
        <fullName evidence="7 9">Invertase</fullName>
    </alternativeName>
</protein>
<dbReference type="PROSITE" id="PS00609">
    <property type="entry name" value="GLYCOSYL_HYDROL_F32"/>
    <property type="match status" value="1"/>
</dbReference>
<comment type="subcellular location">
    <subcellularLocation>
        <location evidence="9">Cytoplasm</location>
    </subcellularLocation>
</comment>
<dbReference type="InterPro" id="IPR006232">
    <property type="entry name" value="Suc6P_hydrolase"/>
</dbReference>
<dbReference type="Pfam" id="PF00251">
    <property type="entry name" value="Glyco_hydro_32N"/>
    <property type="match status" value="1"/>
</dbReference>
<dbReference type="InterPro" id="IPR051214">
    <property type="entry name" value="GH32_Enzymes"/>
</dbReference>
<evidence type="ECO:0000313" key="12">
    <source>
        <dbReference type="EMBL" id="RKO63775.1"/>
    </source>
</evidence>
<dbReference type="InterPro" id="IPR013148">
    <property type="entry name" value="Glyco_hydro_32_N"/>
</dbReference>
<comment type="catalytic activity">
    <reaction evidence="8">
        <text>Hydrolysis of terminal non-reducing beta-D-fructofuranoside residues in beta-D-fructofuranosides.</text>
        <dbReference type="EC" id="3.2.1.26"/>
    </reaction>
</comment>
<dbReference type="SMART" id="SM00640">
    <property type="entry name" value="Glyco_32"/>
    <property type="match status" value="1"/>
</dbReference>
<accession>A0A420VJJ1</accession>
<dbReference type="GO" id="GO:0004564">
    <property type="term" value="F:beta-fructofuranosidase activity"/>
    <property type="evidence" value="ECO:0007669"/>
    <property type="project" value="UniProtKB-EC"/>
</dbReference>
<dbReference type="InterPro" id="IPR013320">
    <property type="entry name" value="ConA-like_dom_sf"/>
</dbReference>
<feature type="domain" description="Glycosyl hydrolase family 32 N-terminal" evidence="10">
    <location>
        <begin position="32"/>
        <end position="337"/>
    </location>
</feature>
<evidence type="ECO:0000259" key="11">
    <source>
        <dbReference type="Pfam" id="PF08244"/>
    </source>
</evidence>
<comment type="function">
    <text evidence="9">Enables the bacterium to metabolize sucrose as a sole carbon source.</text>
</comment>
<evidence type="ECO:0000256" key="9">
    <source>
        <dbReference type="RuleBase" id="RU365015"/>
    </source>
</evidence>
<dbReference type="SUPFAM" id="SSF75005">
    <property type="entry name" value="Arabinanase/levansucrase/invertase"/>
    <property type="match status" value="1"/>
</dbReference>
<keyword evidence="6 8" id="KW-0326">Glycosidase</keyword>
<dbReference type="CDD" id="cd18623">
    <property type="entry name" value="GH32_ScrB-like"/>
    <property type="match status" value="1"/>
</dbReference>
<evidence type="ECO:0000256" key="8">
    <source>
        <dbReference type="RuleBase" id="RU362110"/>
    </source>
</evidence>
<dbReference type="Pfam" id="PF08244">
    <property type="entry name" value="Glyco_hydro_32C"/>
    <property type="match status" value="1"/>
</dbReference>
<dbReference type="SUPFAM" id="SSF49899">
    <property type="entry name" value="Concanavalin A-like lectins/glucanases"/>
    <property type="match status" value="1"/>
</dbReference>
<dbReference type="GO" id="GO:0005737">
    <property type="term" value="C:cytoplasm"/>
    <property type="evidence" value="ECO:0007669"/>
    <property type="project" value="UniProtKB-SubCell"/>
</dbReference>
<sequence>MTKERQLLEMINRIKSNDGPYTHSDPYRPAYHLSPPFGLMNDPNGLLYFKGRFHVFFQWNPFGTDHRTKVWGHFSSTDLLHWEGHPPALVPGEWYDRNGCYSGSAIEHDGKMYLFYTGNVKKLNGERESYQCLAISEDGIHFEKKGPILHVPKGYTSHFRDPKVWRHNDHWYMVLGAQSDAFQGRAVLFSSTDFCHWQMLGPIAGSHWNHSGDLGYMWECPDFFHLQGKDILLFCPQGLEPKGMNYNNLYQSGYLAGRWIPGTNHYEHGEFRELDRGFDFYAPQTFVDPKMRRILIAWMGMGDENERYHPTVEKGWIHALTLPRELKVIGDHLYQTPIDEIQNLRRGEPIRLHIDMNRDHSEYSATISPHSEIIVHVHSLTSGPLEITIRNNIQFSYDTDHGIFTLRRKKFNGNQYESRQCMIGKLSKLQIFLDSSSVEVFINDGQEVFTARFFADPEDHSFLIASDSQATVDLQIYSLLASYPVFR</sequence>
<comment type="pathway">
    <text evidence="1 9">Glycan biosynthesis; sucrose metabolism.</text>
</comment>
<keyword evidence="9" id="KW-0963">Cytoplasm</keyword>
<evidence type="ECO:0000256" key="4">
    <source>
        <dbReference type="ARBA" id="ARBA00019623"/>
    </source>
</evidence>
<name>A0A420VJJ1_9BACI</name>
<dbReference type="InterPro" id="IPR023296">
    <property type="entry name" value="Glyco_hydro_beta-prop_sf"/>
</dbReference>
<gene>
    <name evidence="12" type="ORF">Cdeb_02575</name>
</gene>
<feature type="domain" description="Glycosyl hydrolase family 32 C-terminal" evidence="11">
    <location>
        <begin position="366"/>
        <end position="477"/>
    </location>
</feature>
<evidence type="ECO:0000256" key="2">
    <source>
        <dbReference type="ARBA" id="ARBA00009902"/>
    </source>
</evidence>
<keyword evidence="13" id="KW-1185">Reference proteome</keyword>
<keyword evidence="9" id="KW-0119">Carbohydrate metabolism</keyword>
<evidence type="ECO:0000256" key="6">
    <source>
        <dbReference type="ARBA" id="ARBA00023295"/>
    </source>
</evidence>
<evidence type="ECO:0000256" key="7">
    <source>
        <dbReference type="ARBA" id="ARBA00033367"/>
    </source>
</evidence>
<dbReference type="Proteomes" id="UP000286235">
    <property type="component" value="Unassembled WGS sequence"/>
</dbReference>
<dbReference type="PANTHER" id="PTHR43101:SF1">
    <property type="entry name" value="BETA-FRUCTOSIDASE"/>
    <property type="match status" value="1"/>
</dbReference>
<evidence type="ECO:0000256" key="5">
    <source>
        <dbReference type="ARBA" id="ARBA00022801"/>
    </source>
</evidence>
<dbReference type="InterPro" id="IPR001362">
    <property type="entry name" value="Glyco_hydro_32"/>
</dbReference>
<evidence type="ECO:0000256" key="3">
    <source>
        <dbReference type="ARBA" id="ARBA00012758"/>
    </source>
</evidence>
<dbReference type="EMBL" id="AZRV01000003">
    <property type="protein sequence ID" value="RKO63775.1"/>
    <property type="molecule type" value="Genomic_DNA"/>
</dbReference>
<dbReference type="Gene3D" id="2.115.10.20">
    <property type="entry name" value="Glycosyl hydrolase domain, family 43"/>
    <property type="match status" value="1"/>
</dbReference>
<dbReference type="AlphaFoldDB" id="A0A420VJJ1"/>
<proteinExistence type="inferred from homology"/>
<dbReference type="UniPathway" id="UPA00238"/>